<feature type="transmembrane region" description="Helical" evidence="2">
    <location>
        <begin position="69"/>
        <end position="88"/>
    </location>
</feature>
<dbReference type="Proteomes" id="UP000449969">
    <property type="component" value="Unassembled WGS sequence"/>
</dbReference>
<evidence type="ECO:0000313" key="4">
    <source>
        <dbReference type="Proteomes" id="UP000449969"/>
    </source>
</evidence>
<gene>
    <name evidence="3" type="ORF">GPL20_13565</name>
</gene>
<keyword evidence="2" id="KW-0472">Membrane</keyword>
<keyword evidence="2" id="KW-1133">Transmembrane helix</keyword>
<dbReference type="AlphaFoldDB" id="A0A844THI5"/>
<feature type="transmembrane region" description="Helical" evidence="2">
    <location>
        <begin position="141"/>
        <end position="168"/>
    </location>
</feature>
<accession>A0A844THI5</accession>
<evidence type="ECO:0000313" key="3">
    <source>
        <dbReference type="EMBL" id="MVT74060.1"/>
    </source>
</evidence>
<name>A0A844THI5_9BRAD</name>
<evidence type="ECO:0000256" key="2">
    <source>
        <dbReference type="SAM" id="Phobius"/>
    </source>
</evidence>
<keyword evidence="2" id="KW-0812">Transmembrane</keyword>
<sequence>MTDYPHPAWIDGGRFRGSLDDVIIIPLVCVALVANKILHFIISILMRLLDYAFPFAVRIVWLPLFAAKLLGNVVVALINSAFHFLPLSEAKRRQWRMRIRRNWSWLRRRISYRAFEQAVHDAFESGMAWVFRECRHLTPNAALLVILGAVLWLPISLVAATVMHAVLIANVASLPAWTQLLHPLATIIAKSKLLVVPVYPAAWPQAKKHPFVQLVFRICRAIQRVHAIRKISFRYRQVEVASIAAIDRLERTAGLASAVLWLRRAHVTEHLGVEKRTRKLRSFFSRWSIKFSAEYYEAKERQASGVPSSNDNSKLRPPR</sequence>
<feature type="transmembrane region" description="Helical" evidence="2">
    <location>
        <begin position="22"/>
        <end position="49"/>
    </location>
</feature>
<keyword evidence="4" id="KW-1185">Reference proteome</keyword>
<dbReference type="RefSeq" id="WP_157329980.1">
    <property type="nucleotide sequence ID" value="NZ_JANADL010000025.1"/>
</dbReference>
<protein>
    <submittedName>
        <fullName evidence="3">Uncharacterized protein</fullName>
    </submittedName>
</protein>
<reference evidence="3 4" key="1">
    <citation type="submission" date="2019-12" db="EMBL/GenBank/DDBJ databases">
        <title>Draft genome sequences Bradyrhizobium cajani AMBPC1010, Bradyrhizobium pachyrhizi AMBPC1040 and Bradyrhizobium yuanmingense ALSPC3051, three plant growth promoting strains isolated from nodules of Cajanus cajan L. in Dominican Republic.</title>
        <authorList>
            <person name="Flores-Felix J.D."/>
            <person name="Araujo J."/>
            <person name="Diaz-Alcantara C."/>
            <person name="Gonzalez-Andres F."/>
            <person name="Velazquez E."/>
        </authorList>
    </citation>
    <scope>NUCLEOTIDE SEQUENCE [LARGE SCALE GENOMIC DNA]</scope>
    <source>
        <strain evidence="3 4">1010</strain>
    </source>
</reference>
<dbReference type="EMBL" id="WQNE01000009">
    <property type="protein sequence ID" value="MVT74060.1"/>
    <property type="molecule type" value="Genomic_DNA"/>
</dbReference>
<proteinExistence type="predicted"/>
<comment type="caution">
    <text evidence="3">The sequence shown here is derived from an EMBL/GenBank/DDBJ whole genome shotgun (WGS) entry which is preliminary data.</text>
</comment>
<organism evidence="3 4">
    <name type="scientific">Bradyrhizobium cajani</name>
    <dbReference type="NCBI Taxonomy" id="1928661"/>
    <lineage>
        <taxon>Bacteria</taxon>
        <taxon>Pseudomonadati</taxon>
        <taxon>Pseudomonadota</taxon>
        <taxon>Alphaproteobacteria</taxon>
        <taxon>Hyphomicrobiales</taxon>
        <taxon>Nitrobacteraceae</taxon>
        <taxon>Bradyrhizobium</taxon>
    </lineage>
</organism>
<dbReference type="OrthoDB" id="8202243at2"/>
<feature type="region of interest" description="Disordered" evidence="1">
    <location>
        <begin position="299"/>
        <end position="319"/>
    </location>
</feature>
<evidence type="ECO:0000256" key="1">
    <source>
        <dbReference type="SAM" id="MobiDB-lite"/>
    </source>
</evidence>